<dbReference type="Proteomes" id="UP001148629">
    <property type="component" value="Unassembled WGS sequence"/>
</dbReference>
<proteinExistence type="predicted"/>
<keyword evidence="2" id="KW-1185">Reference proteome</keyword>
<protein>
    <submittedName>
        <fullName evidence="1">Uncharacterized protein</fullName>
    </submittedName>
</protein>
<sequence length="631" mass="70695">MSNTESPQRPSVPSSVQPSVRASEPDMNVEGMVTKPHKYPNPGWLGTFSYTTLFDNLPGMEDGSSAGITPDGNQDRNVRSENKASKANVAHGAKLVEQIRRLLPPSSCYAIIQSWTAKDTNLAIANMFVERCARTVQILLSDGSESSVNAVEISRRLFTNSCYPLFADPHHTIDDYSAQFCGQNPRWETLGLFCTAVSRAVTDLTYPEAFCDSDEDRRHLQRLAMHFSDVCLDVAVSLDCLNDLQLFLQYENFILHSMVDGDQSYHSWKRLGDMSSSLFALGHHQQSEHNLASPAFLVDLRRAVFARAYSADKNVSIFLGRPHRIHRKHCRFYLPGHSLEITGRAPLQLHQWEQDTAYGYMFETQWTALCAILKEEVLDIFDAEESEERTQKAEAVQRHAHAQWDALPSKFRLEGPLKVSSSQPVMRDFLVSSRLNHLHILFLLRLALVRSQPQFDPELAAVSAEMLGIVIESIMLKDQLANSGTSLVWKVAYYGLAAAGVMCLWLLSPWPDIHVSGINRSKIVRNLSVLVAEMETGTLVQTDDSNYKVLTGASQTIGNLLDRLLHGGTAYQPSGPYQNSSLLDVQSKEGWNPWDGATLQDFETDFWLNLAEHPFLLGNENENQSPAQPQE</sequence>
<comment type="caution">
    <text evidence="1">The sequence shown here is derived from an EMBL/GenBank/DDBJ whole genome shotgun (WGS) entry which is preliminary data.</text>
</comment>
<name>A0ACC1S8A0_9HYPO</name>
<accession>A0ACC1S8A0</accession>
<evidence type="ECO:0000313" key="2">
    <source>
        <dbReference type="Proteomes" id="UP001148629"/>
    </source>
</evidence>
<gene>
    <name evidence="1" type="ORF">NM208_g7683</name>
</gene>
<evidence type="ECO:0000313" key="1">
    <source>
        <dbReference type="EMBL" id="KAJ3534111.1"/>
    </source>
</evidence>
<reference evidence="1" key="1">
    <citation type="submission" date="2022-08" db="EMBL/GenBank/DDBJ databases">
        <title>Genome Sequence of Fusarium decemcellulare.</title>
        <authorList>
            <person name="Buettner E."/>
        </authorList>
    </citation>
    <scope>NUCLEOTIDE SEQUENCE</scope>
    <source>
        <strain evidence="1">Babe19</strain>
    </source>
</reference>
<organism evidence="1 2">
    <name type="scientific">Fusarium decemcellulare</name>
    <dbReference type="NCBI Taxonomy" id="57161"/>
    <lineage>
        <taxon>Eukaryota</taxon>
        <taxon>Fungi</taxon>
        <taxon>Dikarya</taxon>
        <taxon>Ascomycota</taxon>
        <taxon>Pezizomycotina</taxon>
        <taxon>Sordariomycetes</taxon>
        <taxon>Hypocreomycetidae</taxon>
        <taxon>Hypocreales</taxon>
        <taxon>Nectriaceae</taxon>
        <taxon>Fusarium</taxon>
        <taxon>Fusarium decemcellulare species complex</taxon>
    </lineage>
</organism>
<dbReference type="EMBL" id="JANRMS010000811">
    <property type="protein sequence ID" value="KAJ3534111.1"/>
    <property type="molecule type" value="Genomic_DNA"/>
</dbReference>